<evidence type="ECO:0000313" key="2">
    <source>
        <dbReference type="EMBL" id="QKG22780.1"/>
    </source>
</evidence>
<reference evidence="2 3" key="1">
    <citation type="submission" date="2020-05" db="EMBL/GenBank/DDBJ databases">
        <title>Actinomadura verrucosospora NRRL-B18236 (PFL_A860) Genome sequencing and assembly.</title>
        <authorList>
            <person name="Samborskyy M."/>
        </authorList>
    </citation>
    <scope>NUCLEOTIDE SEQUENCE [LARGE SCALE GENOMIC DNA]</scope>
    <source>
        <strain evidence="2 3">NRRL:B18236</strain>
    </source>
</reference>
<keyword evidence="3" id="KW-1185">Reference proteome</keyword>
<feature type="chain" id="PRO_5028821030" description="Peptidase inhibitor family I36" evidence="1">
    <location>
        <begin position="26"/>
        <end position="118"/>
    </location>
</feature>
<protein>
    <recommendedName>
        <fullName evidence="4">Peptidase inhibitor family I36</fullName>
    </recommendedName>
</protein>
<dbReference type="RefSeq" id="WP_173096849.1">
    <property type="nucleotide sequence ID" value="NZ_CP053892.1"/>
</dbReference>
<organism evidence="2 3">
    <name type="scientific">Actinomadura verrucosospora</name>
    <dbReference type="NCBI Taxonomy" id="46165"/>
    <lineage>
        <taxon>Bacteria</taxon>
        <taxon>Bacillati</taxon>
        <taxon>Actinomycetota</taxon>
        <taxon>Actinomycetes</taxon>
        <taxon>Streptosporangiales</taxon>
        <taxon>Thermomonosporaceae</taxon>
        <taxon>Actinomadura</taxon>
    </lineage>
</organism>
<proteinExistence type="predicted"/>
<feature type="signal peptide" evidence="1">
    <location>
        <begin position="1"/>
        <end position="25"/>
    </location>
</feature>
<dbReference type="Proteomes" id="UP000501240">
    <property type="component" value="Chromosome"/>
</dbReference>
<keyword evidence="1" id="KW-0732">Signal</keyword>
<sequence>MHRRIRLAATALTLAAGTLAPTAPAALASAAGDPPDCPQDAACLYENPGYTGAVTVLRFDRFPSQCASLPQTVRSGVNNTPYFLSLYDAPACSGSSRVATLPAHSAKPDFEAPLRAYL</sequence>
<dbReference type="AlphaFoldDB" id="A0A7D3VTR1"/>
<evidence type="ECO:0000256" key="1">
    <source>
        <dbReference type="SAM" id="SignalP"/>
    </source>
</evidence>
<accession>A0A7D3VTR1</accession>
<gene>
    <name evidence="2" type="ORF">ACTIVE_4421</name>
</gene>
<evidence type="ECO:0000313" key="3">
    <source>
        <dbReference type="Proteomes" id="UP000501240"/>
    </source>
</evidence>
<evidence type="ECO:0008006" key="4">
    <source>
        <dbReference type="Google" id="ProtNLM"/>
    </source>
</evidence>
<dbReference type="EMBL" id="CP053892">
    <property type="protein sequence ID" value="QKG22780.1"/>
    <property type="molecule type" value="Genomic_DNA"/>
</dbReference>
<name>A0A7D3VTR1_ACTVE</name>
<dbReference type="Pfam" id="PF03995">
    <property type="entry name" value="Inhibitor_I36"/>
    <property type="match status" value="1"/>
</dbReference>